<dbReference type="PANTHER" id="PTHR43048:SF6">
    <property type="entry name" value="BLR8189 PROTEIN"/>
    <property type="match status" value="1"/>
</dbReference>
<dbReference type="Proteomes" id="UP000031246">
    <property type="component" value="Unassembled WGS sequence"/>
</dbReference>
<dbReference type="AlphaFoldDB" id="A0A0C1FP93"/>
<evidence type="ECO:0000313" key="5">
    <source>
        <dbReference type="Proteomes" id="UP000031246"/>
    </source>
</evidence>
<evidence type="ECO:0000313" key="4">
    <source>
        <dbReference type="EMBL" id="KIA94762.1"/>
    </source>
</evidence>
<dbReference type="Pfam" id="PF00903">
    <property type="entry name" value="Glyoxalase"/>
    <property type="match status" value="1"/>
</dbReference>
<dbReference type="InterPro" id="IPR029068">
    <property type="entry name" value="Glyas_Bleomycin-R_OHBP_Dase"/>
</dbReference>
<dbReference type="SUPFAM" id="SSF54593">
    <property type="entry name" value="Glyoxalase/Bleomycin resistance protein/Dihydroxybiphenyl dioxygenase"/>
    <property type="match status" value="1"/>
</dbReference>
<comment type="caution">
    <text evidence="4">The sequence shown here is derived from an EMBL/GenBank/DDBJ whole genome shotgun (WGS) entry which is preliminary data.</text>
</comment>
<name>A0A0C1FP93_9SPHI</name>
<dbReference type="GO" id="GO:0004493">
    <property type="term" value="F:methylmalonyl-CoA epimerase activity"/>
    <property type="evidence" value="ECO:0007669"/>
    <property type="project" value="TreeGrafter"/>
</dbReference>
<keyword evidence="5" id="KW-1185">Reference proteome</keyword>
<dbReference type="PANTHER" id="PTHR43048">
    <property type="entry name" value="METHYLMALONYL-COA EPIMERASE"/>
    <property type="match status" value="1"/>
</dbReference>
<keyword evidence="2" id="KW-0732">Signal</keyword>
<dbReference type="InterPro" id="IPR037523">
    <property type="entry name" value="VOC_core"/>
</dbReference>
<dbReference type="OrthoDB" id="2613830at2"/>
<dbReference type="Gene3D" id="3.10.180.10">
    <property type="entry name" value="2,3-Dihydroxybiphenyl 1,2-Dioxygenase, domain 1"/>
    <property type="match status" value="1"/>
</dbReference>
<reference evidence="4 5" key="1">
    <citation type="submission" date="2014-10" db="EMBL/GenBank/DDBJ databases">
        <title>Pedobacter Kyungheensis.</title>
        <authorList>
            <person name="Anderson B.M."/>
            <person name="Newman J.D."/>
        </authorList>
    </citation>
    <scope>NUCLEOTIDE SEQUENCE [LARGE SCALE GENOMIC DNA]</scope>
    <source>
        <strain evidence="4 5">KACC 16221</strain>
    </source>
</reference>
<keyword evidence="1" id="KW-0479">Metal-binding</keyword>
<evidence type="ECO:0000256" key="2">
    <source>
        <dbReference type="SAM" id="SignalP"/>
    </source>
</evidence>
<evidence type="ECO:0000259" key="3">
    <source>
        <dbReference type="PROSITE" id="PS51819"/>
    </source>
</evidence>
<organism evidence="4 5">
    <name type="scientific">Pedobacter kyungheensis</name>
    <dbReference type="NCBI Taxonomy" id="1069985"/>
    <lineage>
        <taxon>Bacteria</taxon>
        <taxon>Pseudomonadati</taxon>
        <taxon>Bacteroidota</taxon>
        <taxon>Sphingobacteriia</taxon>
        <taxon>Sphingobacteriales</taxon>
        <taxon>Sphingobacteriaceae</taxon>
        <taxon>Pedobacter</taxon>
    </lineage>
</organism>
<dbReference type="GO" id="GO:0046491">
    <property type="term" value="P:L-methylmalonyl-CoA metabolic process"/>
    <property type="evidence" value="ECO:0007669"/>
    <property type="project" value="TreeGrafter"/>
</dbReference>
<proteinExistence type="predicted"/>
<dbReference type="Gene3D" id="3.10.450.50">
    <property type="match status" value="1"/>
</dbReference>
<gene>
    <name evidence="4" type="ORF">OC25_08870</name>
</gene>
<dbReference type="EMBL" id="JSYN01000008">
    <property type="protein sequence ID" value="KIA94762.1"/>
    <property type="molecule type" value="Genomic_DNA"/>
</dbReference>
<evidence type="ECO:0000256" key="1">
    <source>
        <dbReference type="ARBA" id="ARBA00022723"/>
    </source>
</evidence>
<dbReference type="InterPro" id="IPR004360">
    <property type="entry name" value="Glyas_Fos-R_dOase_dom"/>
</dbReference>
<dbReference type="InterPro" id="IPR032710">
    <property type="entry name" value="NTF2-like_dom_sf"/>
</dbReference>
<dbReference type="GO" id="GO:0046872">
    <property type="term" value="F:metal ion binding"/>
    <property type="evidence" value="ECO:0007669"/>
    <property type="project" value="UniProtKB-KW"/>
</dbReference>
<feature type="chain" id="PRO_5002131581" evidence="2">
    <location>
        <begin position="28"/>
        <end position="333"/>
    </location>
</feature>
<dbReference type="InterPro" id="IPR051785">
    <property type="entry name" value="MMCE/EMCE_epimerase"/>
</dbReference>
<accession>A0A0C1FP93</accession>
<protein>
    <submittedName>
        <fullName evidence="4">Glyoxalase</fullName>
    </submittedName>
</protein>
<sequence>MKHYKKLAISTVLSASIAFFNSLPAAAQSPKLLGIDHIGINVPDLAQAQRFFADVLGFKTVTQIGPIALDAQWKKANNINPATGPVTIKMVSGENGANIELFTYSPNKGDLQQPGGDDAGATHIAFYTPDIGQSVAYLKTRGVQFLGEVFTTPAGDTAGESWIYFLTPWQSKMELVSYPNGKGYEKNNPQTKLWSPKDQLINTTKTNHNMENNSILSVIEKHLQIWNEKDLNTRNKIITAAYASNIEMVDRHFIATGAAEINNFVNGLQQKNPNARFTSRKPADTHHDVARLFWQFGEAGKAPLTTGMDLFIIENGKVQKLYVFVDDQPELNP</sequence>
<feature type="domain" description="VOC" evidence="3">
    <location>
        <begin position="34"/>
        <end position="178"/>
    </location>
</feature>
<feature type="signal peptide" evidence="2">
    <location>
        <begin position="1"/>
        <end position="27"/>
    </location>
</feature>
<dbReference type="SUPFAM" id="SSF54427">
    <property type="entry name" value="NTF2-like"/>
    <property type="match status" value="1"/>
</dbReference>
<dbReference type="PROSITE" id="PS51819">
    <property type="entry name" value="VOC"/>
    <property type="match status" value="1"/>
</dbReference>
<dbReference type="RefSeq" id="WP_039474526.1">
    <property type="nucleotide sequence ID" value="NZ_JSYN01000008.1"/>
</dbReference>